<keyword evidence="1 5" id="KW-0436">Ligase</keyword>
<accession>A0A7W9Z140</accession>
<dbReference type="PANTHER" id="PTHR42918:SF6">
    <property type="entry name" value="ELONGATION FACTOR P--(R)-BETA-LYSINE LIGASE"/>
    <property type="match status" value="1"/>
</dbReference>
<dbReference type="InterPro" id="IPR045864">
    <property type="entry name" value="aa-tRNA-synth_II/BPL/LPL"/>
</dbReference>
<dbReference type="EC" id="6.1.1.6" evidence="5"/>
<dbReference type="RefSeq" id="WP_077546110.1">
    <property type="nucleotide sequence ID" value="NZ_JACHEJ010000019.1"/>
</dbReference>
<dbReference type="SUPFAM" id="SSF55681">
    <property type="entry name" value="Class II aaRS and biotin synthetases"/>
    <property type="match status" value="1"/>
</dbReference>
<evidence type="ECO:0000256" key="1">
    <source>
        <dbReference type="ARBA" id="ARBA00022598"/>
    </source>
</evidence>
<dbReference type="GO" id="GO:0004824">
    <property type="term" value="F:lysine-tRNA ligase activity"/>
    <property type="evidence" value="ECO:0007669"/>
    <property type="project" value="UniProtKB-EC"/>
</dbReference>
<organism evidence="5 6">
    <name type="scientific">Pseudorhizobium flavum</name>
    <dbReference type="NCBI Taxonomy" id="1335061"/>
    <lineage>
        <taxon>Bacteria</taxon>
        <taxon>Pseudomonadati</taxon>
        <taxon>Pseudomonadota</taxon>
        <taxon>Alphaproteobacteria</taxon>
        <taxon>Hyphomicrobiales</taxon>
        <taxon>Rhizobiaceae</taxon>
        <taxon>Rhizobium/Agrobacterium group</taxon>
        <taxon>Pseudorhizobium</taxon>
    </lineage>
</organism>
<evidence type="ECO:0000259" key="4">
    <source>
        <dbReference type="PROSITE" id="PS50862"/>
    </source>
</evidence>
<dbReference type="Proteomes" id="UP000535501">
    <property type="component" value="Unassembled WGS sequence"/>
</dbReference>
<dbReference type="GO" id="GO:0005829">
    <property type="term" value="C:cytosol"/>
    <property type="evidence" value="ECO:0007669"/>
    <property type="project" value="TreeGrafter"/>
</dbReference>
<sequence>MPRSGSTSGRSPWWEPQVHADRRPFLLARNRIQAGLRAHFHGEDFIEVDPAALQVSPGNETHLHAFATEAVTIDGRPTPLYLHTSPEFTCKKLLTAGERRIFSFAHVYRNRERGPLHHPEFTMLEWYRVDADYRELMDDCADLLALAAEAAGTCRFSYRGANIDPFAEPERITLAEAFHRFAGIDLLASTTADGQTDREQLAAGLVQAGIRFADDDTWSDLFSRVLVAKIEPSLGRERPTILYEYPAAEAALARPSPNDLRVAERFELYACGVELANAFGELTDAAEQRRRFEHEMAEKARIYGDSYPIDEDFLWALEGMPQASGAALGFDRLVMLATSASRIDDVMWAPVAEPPQ</sequence>
<dbReference type="NCBIfam" id="NF006828">
    <property type="entry name" value="PRK09350.1"/>
    <property type="match status" value="1"/>
</dbReference>
<dbReference type="InterPro" id="IPR004364">
    <property type="entry name" value="Aa-tRNA-synt_II"/>
</dbReference>
<proteinExistence type="predicted"/>
<dbReference type="AlphaFoldDB" id="A0A7W9Z140"/>
<dbReference type="PROSITE" id="PS50862">
    <property type="entry name" value="AA_TRNA_LIGASE_II"/>
    <property type="match status" value="1"/>
</dbReference>
<name>A0A7W9Z140_9HYPH</name>
<keyword evidence="5" id="KW-0030">Aminoacyl-tRNA synthetase</keyword>
<dbReference type="InterPro" id="IPR006195">
    <property type="entry name" value="aa-tRNA-synth_II"/>
</dbReference>
<dbReference type="EMBL" id="JACHEJ010000019">
    <property type="protein sequence ID" value="MBB6182113.1"/>
    <property type="molecule type" value="Genomic_DNA"/>
</dbReference>
<dbReference type="InterPro" id="IPR004525">
    <property type="entry name" value="EpmA"/>
</dbReference>
<evidence type="ECO:0000313" key="6">
    <source>
        <dbReference type="Proteomes" id="UP000535501"/>
    </source>
</evidence>
<feature type="domain" description="Aminoacyl-transfer RNA synthetases class-II family profile" evidence="4">
    <location>
        <begin position="36"/>
        <end position="350"/>
    </location>
</feature>
<dbReference type="GO" id="GO:0006430">
    <property type="term" value="P:lysyl-tRNA aminoacylation"/>
    <property type="evidence" value="ECO:0007669"/>
    <property type="project" value="InterPro"/>
</dbReference>
<dbReference type="NCBIfam" id="TIGR00462">
    <property type="entry name" value="genX"/>
    <property type="match status" value="1"/>
</dbReference>
<dbReference type="Gene3D" id="3.30.930.10">
    <property type="entry name" value="Bira Bifunctional Protein, Domain 2"/>
    <property type="match status" value="1"/>
</dbReference>
<dbReference type="GO" id="GO:0005524">
    <property type="term" value="F:ATP binding"/>
    <property type="evidence" value="ECO:0007669"/>
    <property type="project" value="UniProtKB-KW"/>
</dbReference>
<protein>
    <submittedName>
        <fullName evidence="5">Lysyl-tRNA synthetase class 2</fullName>
        <ecNumber evidence="5">6.1.1.6</ecNumber>
    </submittedName>
</protein>
<dbReference type="PANTHER" id="PTHR42918">
    <property type="entry name" value="LYSYL-TRNA SYNTHETASE"/>
    <property type="match status" value="1"/>
</dbReference>
<dbReference type="GO" id="GO:0000049">
    <property type="term" value="F:tRNA binding"/>
    <property type="evidence" value="ECO:0007669"/>
    <property type="project" value="TreeGrafter"/>
</dbReference>
<evidence type="ECO:0000256" key="2">
    <source>
        <dbReference type="ARBA" id="ARBA00022741"/>
    </source>
</evidence>
<evidence type="ECO:0000256" key="3">
    <source>
        <dbReference type="ARBA" id="ARBA00022840"/>
    </source>
</evidence>
<keyword evidence="2" id="KW-0547">Nucleotide-binding</keyword>
<comment type="caution">
    <text evidence="5">The sequence shown here is derived from an EMBL/GenBank/DDBJ whole genome shotgun (WGS) entry which is preliminary data.</text>
</comment>
<dbReference type="Pfam" id="PF00152">
    <property type="entry name" value="tRNA-synt_2"/>
    <property type="match status" value="1"/>
</dbReference>
<keyword evidence="6" id="KW-1185">Reference proteome</keyword>
<evidence type="ECO:0000313" key="5">
    <source>
        <dbReference type="EMBL" id="MBB6182113.1"/>
    </source>
</evidence>
<reference evidence="5 6" key="1">
    <citation type="submission" date="2020-08" db="EMBL/GenBank/DDBJ databases">
        <title>Genomic Encyclopedia of Type Strains, Phase IV (KMG-IV): sequencing the most valuable type-strain genomes for metagenomic binning, comparative biology and taxonomic classification.</title>
        <authorList>
            <person name="Goeker M."/>
        </authorList>
    </citation>
    <scope>NUCLEOTIDE SEQUENCE [LARGE SCALE GENOMIC DNA]</scope>
    <source>
        <strain evidence="5 6">DSM 102134</strain>
    </source>
</reference>
<keyword evidence="3" id="KW-0067">ATP-binding</keyword>
<gene>
    <name evidence="5" type="ORF">HNQ75_004102</name>
</gene>